<dbReference type="InterPro" id="IPR023401">
    <property type="entry name" value="ODC_N"/>
</dbReference>
<evidence type="ECO:0000313" key="1">
    <source>
        <dbReference type="EMBL" id="TYS51227.1"/>
    </source>
</evidence>
<dbReference type="Gene3D" id="3.40.50.720">
    <property type="entry name" value="NAD(P)-binding Rossmann-like Domain"/>
    <property type="match status" value="1"/>
</dbReference>
<dbReference type="Pfam" id="PF02423">
    <property type="entry name" value="OCD_Mu_crystall"/>
    <property type="match status" value="1"/>
</dbReference>
<dbReference type="AlphaFoldDB" id="A0A5D4RIV3"/>
<gene>
    <name evidence="1" type="ORF">FZD51_04110</name>
</gene>
<dbReference type="PANTHER" id="PTHR13812:SF19">
    <property type="entry name" value="KETIMINE REDUCTASE MU-CRYSTALLIN"/>
    <property type="match status" value="1"/>
</dbReference>
<dbReference type="GO" id="GO:0005737">
    <property type="term" value="C:cytoplasm"/>
    <property type="evidence" value="ECO:0007669"/>
    <property type="project" value="TreeGrafter"/>
</dbReference>
<dbReference type="RefSeq" id="WP_148973603.1">
    <property type="nucleotide sequence ID" value="NZ_JBNIKU010000024.1"/>
</dbReference>
<protein>
    <submittedName>
        <fullName evidence="1">Ornithine cyclodeaminase family protein</fullName>
    </submittedName>
</protein>
<accession>A0A5D4RIV3</accession>
<dbReference type="EMBL" id="VTER01000002">
    <property type="protein sequence ID" value="TYS51227.1"/>
    <property type="molecule type" value="Genomic_DNA"/>
</dbReference>
<dbReference type="PIRSF" id="PIRSF001439">
    <property type="entry name" value="CryM"/>
    <property type="match status" value="1"/>
</dbReference>
<dbReference type="Proteomes" id="UP000322139">
    <property type="component" value="Unassembled WGS sequence"/>
</dbReference>
<dbReference type="PANTHER" id="PTHR13812">
    <property type="entry name" value="KETIMINE REDUCTASE MU-CRYSTALLIN"/>
    <property type="match status" value="1"/>
</dbReference>
<evidence type="ECO:0000313" key="2">
    <source>
        <dbReference type="Proteomes" id="UP000322139"/>
    </source>
</evidence>
<comment type="caution">
    <text evidence="1">The sequence shown here is derived from an EMBL/GenBank/DDBJ whole genome shotgun (WGS) entry which is preliminary data.</text>
</comment>
<dbReference type="SUPFAM" id="SSF51735">
    <property type="entry name" value="NAD(P)-binding Rossmann-fold domains"/>
    <property type="match status" value="1"/>
</dbReference>
<reference evidence="1 2" key="1">
    <citation type="submission" date="2019-08" db="EMBL/GenBank/DDBJ databases">
        <title>Bacillus genomes from the desert of Cuatro Cienegas, Coahuila.</title>
        <authorList>
            <person name="Olmedo-Alvarez G."/>
        </authorList>
    </citation>
    <scope>NUCLEOTIDE SEQUENCE [LARGE SCALE GENOMIC DNA]</scope>
    <source>
        <strain evidence="1 2">CH446_14T</strain>
    </source>
</reference>
<organism evidence="1 2">
    <name type="scientific">Bacillus infantis</name>
    <dbReference type="NCBI Taxonomy" id="324767"/>
    <lineage>
        <taxon>Bacteria</taxon>
        <taxon>Bacillati</taxon>
        <taxon>Bacillota</taxon>
        <taxon>Bacilli</taxon>
        <taxon>Bacillales</taxon>
        <taxon>Bacillaceae</taxon>
        <taxon>Bacillus</taxon>
    </lineage>
</organism>
<proteinExistence type="predicted"/>
<dbReference type="InterPro" id="IPR036291">
    <property type="entry name" value="NAD(P)-bd_dom_sf"/>
</dbReference>
<sequence length="321" mass="35080">METLLLTRTEVHTLLDPLELYPEVKAAFASYSLSRQIPAQRAHSVLPHSDASVMVLFPGLMFHIPAYTVKDHAKFPTQSPSIKGVINLHDLDTGQLLAIMDSTYITAVRTGLSGALGTHLLARKDAKSVAIIGAGVQGKLQLRSLTYLRTISRVFVYDTSKERGKSFASLMTEELKIPITVCKSLDEALYDADIVVSATWAKDPFIFLNNVKKGVHITTLGPDEPGKCEVSAELIEKSLFVCDDRNLAVQMGAIGGAGLTISNIHAEIGEIIINKDLGRLNDEQITIYGSVGLAFQDLVAAWHVYQKAREQNVGKYIDFLG</sequence>
<name>A0A5D4RIV3_9BACI</name>
<dbReference type="InterPro" id="IPR003462">
    <property type="entry name" value="ODC_Mu_crystall"/>
</dbReference>
<dbReference type="Gene3D" id="3.30.1780.10">
    <property type="entry name" value="ornithine cyclodeaminase, domain 1"/>
    <property type="match status" value="1"/>
</dbReference>